<dbReference type="NCBIfam" id="TIGR00277">
    <property type="entry name" value="HDIG"/>
    <property type="match status" value="1"/>
</dbReference>
<keyword evidence="5" id="KW-0408">Iron</keyword>
<accession>A0A2V3VX41</accession>
<gene>
    <name evidence="8" type="ORF">DFR56_10776</name>
</gene>
<evidence type="ECO:0000256" key="3">
    <source>
        <dbReference type="ARBA" id="ARBA00022741"/>
    </source>
</evidence>
<dbReference type="PANTHER" id="PTHR35795:SF1">
    <property type="entry name" value="BIS(5'-NUCLEOSYL)-TETRAPHOSPHATASE, SYMMETRICAL"/>
    <property type="match status" value="1"/>
</dbReference>
<organism evidence="8 9">
    <name type="scientific">Pseudogracilibacillus auburnensis</name>
    <dbReference type="NCBI Taxonomy" id="1494959"/>
    <lineage>
        <taxon>Bacteria</taxon>
        <taxon>Bacillati</taxon>
        <taxon>Bacillota</taxon>
        <taxon>Bacilli</taxon>
        <taxon>Bacillales</taxon>
        <taxon>Bacillaceae</taxon>
        <taxon>Pseudogracilibacillus</taxon>
    </lineage>
</organism>
<evidence type="ECO:0000313" key="8">
    <source>
        <dbReference type="EMBL" id="PXW86557.1"/>
    </source>
</evidence>
<evidence type="ECO:0000256" key="6">
    <source>
        <dbReference type="ARBA" id="ARBA00049417"/>
    </source>
</evidence>
<keyword evidence="2" id="KW-0479">Metal-binding</keyword>
<dbReference type="Pfam" id="PF01966">
    <property type="entry name" value="HD"/>
    <property type="match status" value="1"/>
</dbReference>
<dbReference type="CDD" id="cd00077">
    <property type="entry name" value="HDc"/>
    <property type="match status" value="1"/>
</dbReference>
<dbReference type="SMART" id="SM00471">
    <property type="entry name" value="HDc"/>
    <property type="match status" value="1"/>
</dbReference>
<dbReference type="PANTHER" id="PTHR35795">
    <property type="entry name" value="SLR1885 PROTEIN"/>
    <property type="match status" value="1"/>
</dbReference>
<dbReference type="InterPro" id="IPR051094">
    <property type="entry name" value="Diverse_Catalytic_Enzymes"/>
</dbReference>
<dbReference type="Gene3D" id="1.10.3210.10">
    <property type="entry name" value="Hypothetical protein af1432"/>
    <property type="match status" value="1"/>
</dbReference>
<evidence type="ECO:0000256" key="5">
    <source>
        <dbReference type="ARBA" id="ARBA00023004"/>
    </source>
</evidence>
<keyword evidence="4 8" id="KW-0378">Hydrolase</keyword>
<comment type="catalytic activity">
    <reaction evidence="6">
        <text>P(1),P(4)-bis(5'-adenosyl) tetraphosphate + H2O = 2 ADP + 2 H(+)</text>
        <dbReference type="Rhea" id="RHEA:24252"/>
        <dbReference type="ChEBI" id="CHEBI:15377"/>
        <dbReference type="ChEBI" id="CHEBI:15378"/>
        <dbReference type="ChEBI" id="CHEBI:58141"/>
        <dbReference type="ChEBI" id="CHEBI:456216"/>
        <dbReference type="EC" id="3.6.1.41"/>
    </reaction>
</comment>
<evidence type="ECO:0000256" key="1">
    <source>
        <dbReference type="ARBA" id="ARBA00012506"/>
    </source>
</evidence>
<dbReference type="SUPFAM" id="SSF109604">
    <property type="entry name" value="HD-domain/PDEase-like"/>
    <property type="match status" value="1"/>
</dbReference>
<dbReference type="InterPro" id="IPR006674">
    <property type="entry name" value="HD_domain"/>
</dbReference>
<dbReference type="OrthoDB" id="9782134at2"/>
<dbReference type="GO" id="GO:0008803">
    <property type="term" value="F:bis(5'-nucleosyl)-tetraphosphatase (symmetrical) activity"/>
    <property type="evidence" value="ECO:0007669"/>
    <property type="project" value="UniProtKB-EC"/>
</dbReference>
<evidence type="ECO:0000256" key="4">
    <source>
        <dbReference type="ARBA" id="ARBA00022801"/>
    </source>
</evidence>
<comment type="caution">
    <text evidence="8">The sequence shown here is derived from an EMBL/GenBank/DDBJ whole genome shotgun (WGS) entry which is preliminary data.</text>
</comment>
<dbReference type="InterPro" id="IPR003607">
    <property type="entry name" value="HD/PDEase_dom"/>
</dbReference>
<sequence>MKLHKIREEVKKELSNDRYEHTIRVYETAIELATLYDESVEKVSLAALLHDYAKCQTDRELKDNIEKHDLPRQLLHYNKELWHGPVAAMIAKKTFRITDVDTINAIYYHTTGREQMSNVELIVFVSDYIEPGRQFPGVEEVRQLAKVDLKKAARKVLQNTIIFLLKKDATIYPDTFLAYNELTNNLKE</sequence>
<name>A0A2V3VX41_9BACI</name>
<evidence type="ECO:0000313" key="9">
    <source>
        <dbReference type="Proteomes" id="UP000247978"/>
    </source>
</evidence>
<proteinExistence type="predicted"/>
<protein>
    <recommendedName>
        <fullName evidence="1">bis(5'-nucleosyl)-tetraphosphatase (symmetrical)</fullName>
        <ecNumber evidence="1">3.6.1.41</ecNumber>
    </recommendedName>
</protein>
<dbReference type="AlphaFoldDB" id="A0A2V3VX41"/>
<dbReference type="GO" id="GO:0000166">
    <property type="term" value="F:nucleotide binding"/>
    <property type="evidence" value="ECO:0007669"/>
    <property type="project" value="UniProtKB-KW"/>
</dbReference>
<dbReference type="EMBL" id="QJJQ01000007">
    <property type="protein sequence ID" value="PXW86557.1"/>
    <property type="molecule type" value="Genomic_DNA"/>
</dbReference>
<dbReference type="EC" id="3.6.1.41" evidence="1"/>
<dbReference type="RefSeq" id="WP_110395462.1">
    <property type="nucleotide sequence ID" value="NZ_JADIJL010000012.1"/>
</dbReference>
<dbReference type="Proteomes" id="UP000247978">
    <property type="component" value="Unassembled WGS sequence"/>
</dbReference>
<dbReference type="InterPro" id="IPR006675">
    <property type="entry name" value="HDIG_dom"/>
</dbReference>
<keyword evidence="9" id="KW-1185">Reference proteome</keyword>
<evidence type="ECO:0000256" key="2">
    <source>
        <dbReference type="ARBA" id="ARBA00022723"/>
    </source>
</evidence>
<feature type="domain" description="HD" evidence="7">
    <location>
        <begin position="18"/>
        <end position="132"/>
    </location>
</feature>
<dbReference type="GO" id="GO:0046872">
    <property type="term" value="F:metal ion binding"/>
    <property type="evidence" value="ECO:0007669"/>
    <property type="project" value="UniProtKB-KW"/>
</dbReference>
<dbReference type="NCBIfam" id="TIGR00488">
    <property type="entry name" value="bis(5'-nucleosyl)-tetraphosphatase (symmetrical) YqeK"/>
    <property type="match status" value="1"/>
</dbReference>
<dbReference type="PROSITE" id="PS51831">
    <property type="entry name" value="HD"/>
    <property type="match status" value="1"/>
</dbReference>
<keyword evidence="3" id="KW-0547">Nucleotide-binding</keyword>
<dbReference type="InterPro" id="IPR005249">
    <property type="entry name" value="YqeK"/>
</dbReference>
<reference evidence="8 9" key="1">
    <citation type="submission" date="2018-05" db="EMBL/GenBank/DDBJ databases">
        <title>Genomic Encyclopedia of Type Strains, Phase IV (KMG-IV): sequencing the most valuable type-strain genomes for metagenomic binning, comparative biology and taxonomic classification.</title>
        <authorList>
            <person name="Goeker M."/>
        </authorList>
    </citation>
    <scope>NUCLEOTIDE SEQUENCE [LARGE SCALE GENOMIC DNA]</scope>
    <source>
        <strain evidence="8 9">DSM 28556</strain>
    </source>
</reference>
<evidence type="ECO:0000259" key="7">
    <source>
        <dbReference type="PROSITE" id="PS51831"/>
    </source>
</evidence>